<reference evidence="2 3" key="1">
    <citation type="submission" date="2018-02" db="EMBL/GenBank/DDBJ databases">
        <title>Comparative genomes isolates from brazilian mangrove.</title>
        <authorList>
            <person name="Araujo J.E."/>
            <person name="Taketani R.G."/>
            <person name="Silva M.C.P."/>
            <person name="Loureco M.V."/>
            <person name="Andreote F.D."/>
        </authorList>
    </citation>
    <scope>NUCLEOTIDE SEQUENCE [LARGE SCALE GENOMIC DNA]</scope>
    <source>
        <strain evidence="2 3">HEX-2 MGV</strain>
    </source>
</reference>
<dbReference type="GO" id="GO:0050660">
    <property type="term" value="F:flavin adenine dinucleotide binding"/>
    <property type="evidence" value="ECO:0007669"/>
    <property type="project" value="InterPro"/>
</dbReference>
<evidence type="ECO:0000313" key="2">
    <source>
        <dbReference type="EMBL" id="PQO39413.1"/>
    </source>
</evidence>
<dbReference type="InterPro" id="IPR046373">
    <property type="entry name" value="Acyl-CoA_Oxase/DH_mid-dom_sf"/>
</dbReference>
<dbReference type="Pfam" id="PF02771">
    <property type="entry name" value="Acyl-CoA_dh_N"/>
    <property type="match status" value="1"/>
</dbReference>
<dbReference type="InterPro" id="IPR009100">
    <property type="entry name" value="AcylCoA_DH/oxidase_NM_dom_sf"/>
</dbReference>
<name>A0A2S8G4R5_9BACT</name>
<dbReference type="PANTHER" id="PTHR43884">
    <property type="entry name" value="ACYL-COA DEHYDROGENASE"/>
    <property type="match status" value="1"/>
</dbReference>
<proteinExistence type="predicted"/>
<dbReference type="InterPro" id="IPR037069">
    <property type="entry name" value="AcylCoA_DH/ox_N_sf"/>
</dbReference>
<gene>
    <name evidence="2" type="ORF">C5Y96_03600</name>
</gene>
<protein>
    <submittedName>
        <fullName evidence="2">Acyl-CoA dehydrogenase</fullName>
    </submittedName>
</protein>
<sequence>MSDKEIISPDSSNLAALCAQLSQMANSLQTAHDWPAEQLLNCAKHGVFRWFIAQEQGGFGWSGDDVVRGYLELSAACLTTTFVITQRTGACRRIAASENEPLKQSLLPDLLSGKTFATVGISHLTTSRQHLKKTALLATEVDGGYKLDGYSPWVTGAKAADTLVIGASLEDGRQMLLAVPAKGIGIEVGAPAELVGLSASQTGPVNFKDAFCPREWILDGPREDVMKKGSGANTGGLETSTLAVGLSMAAYRFLLAQRESRSEFAQPTEHFEAELEALKSDLLAAAAGEPQCDPMQIRSRANSLVLRITQAALSSAKGAGYLQSHDVGRWCREALFFLVWSCPSNVLSANLCELARIEG</sequence>
<comment type="caution">
    <text evidence="2">The sequence shown here is derived from an EMBL/GenBank/DDBJ whole genome shotgun (WGS) entry which is preliminary data.</text>
</comment>
<evidence type="ECO:0000313" key="3">
    <source>
        <dbReference type="Proteomes" id="UP000240009"/>
    </source>
</evidence>
<dbReference type="RefSeq" id="WP_105350898.1">
    <property type="nucleotide sequence ID" value="NZ_PUIA01000016.1"/>
</dbReference>
<accession>A0A2S8G4R5</accession>
<dbReference type="Gene3D" id="1.10.540.10">
    <property type="entry name" value="Acyl-CoA dehydrogenase/oxidase, N-terminal domain"/>
    <property type="match status" value="1"/>
</dbReference>
<dbReference type="SUPFAM" id="SSF56645">
    <property type="entry name" value="Acyl-CoA dehydrogenase NM domain-like"/>
    <property type="match status" value="1"/>
</dbReference>
<feature type="domain" description="Acyl-CoA dehydrogenase/oxidase N-terminal" evidence="1">
    <location>
        <begin position="20"/>
        <end position="114"/>
    </location>
</feature>
<evidence type="ECO:0000259" key="1">
    <source>
        <dbReference type="Pfam" id="PF02771"/>
    </source>
</evidence>
<organism evidence="2 3">
    <name type="scientific">Blastopirellula marina</name>
    <dbReference type="NCBI Taxonomy" id="124"/>
    <lineage>
        <taxon>Bacteria</taxon>
        <taxon>Pseudomonadati</taxon>
        <taxon>Planctomycetota</taxon>
        <taxon>Planctomycetia</taxon>
        <taxon>Pirellulales</taxon>
        <taxon>Pirellulaceae</taxon>
        <taxon>Blastopirellula</taxon>
    </lineage>
</organism>
<dbReference type="InterPro" id="IPR013786">
    <property type="entry name" value="AcylCoA_DH/ox_N"/>
</dbReference>
<dbReference type="GO" id="GO:0003995">
    <property type="term" value="F:acyl-CoA dehydrogenase activity"/>
    <property type="evidence" value="ECO:0007669"/>
    <property type="project" value="TreeGrafter"/>
</dbReference>
<dbReference type="PANTHER" id="PTHR43884:SF12">
    <property type="entry name" value="ISOVALERYL-COA DEHYDROGENASE, MITOCHONDRIAL-RELATED"/>
    <property type="match status" value="1"/>
</dbReference>
<dbReference type="Proteomes" id="UP000240009">
    <property type="component" value="Unassembled WGS sequence"/>
</dbReference>
<dbReference type="EMBL" id="PUIA01000016">
    <property type="protein sequence ID" value="PQO39413.1"/>
    <property type="molecule type" value="Genomic_DNA"/>
</dbReference>
<dbReference type="OrthoDB" id="248779at2"/>
<dbReference type="AlphaFoldDB" id="A0A2S8G4R5"/>
<dbReference type="Gene3D" id="2.40.110.10">
    <property type="entry name" value="Butyryl-CoA Dehydrogenase, subunit A, domain 2"/>
    <property type="match status" value="1"/>
</dbReference>